<dbReference type="EC" id="2.7.11.1" evidence="1"/>
<dbReference type="STRING" id="27342.A0A0H2RMQ8"/>
<dbReference type="GO" id="GO:0005634">
    <property type="term" value="C:nucleus"/>
    <property type="evidence" value="ECO:0007669"/>
    <property type="project" value="TreeGrafter"/>
</dbReference>
<evidence type="ECO:0000256" key="2">
    <source>
        <dbReference type="ARBA" id="ARBA00022527"/>
    </source>
</evidence>
<accession>A0A0H2RMQ8</accession>
<dbReference type="GO" id="GO:0004674">
    <property type="term" value="F:protein serine/threonine kinase activity"/>
    <property type="evidence" value="ECO:0007669"/>
    <property type="project" value="UniProtKB-KW"/>
</dbReference>
<evidence type="ECO:0000256" key="9">
    <source>
        <dbReference type="PROSITE-ProRule" id="PRU10141"/>
    </source>
</evidence>
<dbReference type="GO" id="GO:0005524">
    <property type="term" value="F:ATP binding"/>
    <property type="evidence" value="ECO:0007669"/>
    <property type="project" value="UniProtKB-UniRule"/>
</dbReference>
<evidence type="ECO:0000256" key="4">
    <source>
        <dbReference type="ARBA" id="ARBA00022741"/>
    </source>
</evidence>
<dbReference type="InterPro" id="IPR017441">
    <property type="entry name" value="Protein_kinase_ATP_BS"/>
</dbReference>
<protein>
    <recommendedName>
        <fullName evidence="1">non-specific serine/threonine protein kinase</fullName>
        <ecNumber evidence="1">2.7.11.1</ecNumber>
    </recommendedName>
</protein>
<gene>
    <name evidence="12" type="ORF">SCHPADRAFT_928933</name>
</gene>
<proteinExistence type="inferred from homology"/>
<dbReference type="Proteomes" id="UP000053477">
    <property type="component" value="Unassembled WGS sequence"/>
</dbReference>
<dbReference type="Pfam" id="PF00069">
    <property type="entry name" value="Pkinase"/>
    <property type="match status" value="1"/>
</dbReference>
<dbReference type="AlphaFoldDB" id="A0A0H2RMQ8"/>
<dbReference type="GO" id="GO:0005737">
    <property type="term" value="C:cytoplasm"/>
    <property type="evidence" value="ECO:0007669"/>
    <property type="project" value="TreeGrafter"/>
</dbReference>
<keyword evidence="5 12" id="KW-0418">Kinase</keyword>
<evidence type="ECO:0000259" key="11">
    <source>
        <dbReference type="PROSITE" id="PS50011"/>
    </source>
</evidence>
<dbReference type="Gene3D" id="1.10.510.10">
    <property type="entry name" value="Transferase(Phosphotransferase) domain 1"/>
    <property type="match status" value="1"/>
</dbReference>
<organism evidence="12 13">
    <name type="scientific">Schizopora paradoxa</name>
    <dbReference type="NCBI Taxonomy" id="27342"/>
    <lineage>
        <taxon>Eukaryota</taxon>
        <taxon>Fungi</taxon>
        <taxon>Dikarya</taxon>
        <taxon>Basidiomycota</taxon>
        <taxon>Agaricomycotina</taxon>
        <taxon>Agaricomycetes</taxon>
        <taxon>Hymenochaetales</taxon>
        <taxon>Schizoporaceae</taxon>
        <taxon>Schizopora</taxon>
    </lineage>
</organism>
<feature type="domain" description="Protein kinase" evidence="11">
    <location>
        <begin position="12"/>
        <end position="281"/>
    </location>
</feature>
<dbReference type="PANTHER" id="PTHR43895:SF32">
    <property type="entry name" value="SERINE_THREONINE-PROTEIN KINASE CHK1"/>
    <property type="match status" value="1"/>
</dbReference>
<evidence type="ECO:0000256" key="5">
    <source>
        <dbReference type="ARBA" id="ARBA00022777"/>
    </source>
</evidence>
<dbReference type="PROSITE" id="PS00108">
    <property type="entry name" value="PROTEIN_KINASE_ST"/>
    <property type="match status" value="1"/>
</dbReference>
<keyword evidence="13" id="KW-1185">Reference proteome</keyword>
<dbReference type="FunFam" id="1.10.510.10:FF:000571">
    <property type="entry name" value="Maternal embryonic leucine zipper kinase"/>
    <property type="match status" value="1"/>
</dbReference>
<dbReference type="EMBL" id="KQ085969">
    <property type="protein sequence ID" value="KLO12887.1"/>
    <property type="molecule type" value="Genomic_DNA"/>
</dbReference>
<comment type="catalytic activity">
    <reaction evidence="8">
        <text>L-seryl-[protein] + ATP = O-phospho-L-seryl-[protein] + ADP + H(+)</text>
        <dbReference type="Rhea" id="RHEA:17989"/>
        <dbReference type="Rhea" id="RHEA-COMP:9863"/>
        <dbReference type="Rhea" id="RHEA-COMP:11604"/>
        <dbReference type="ChEBI" id="CHEBI:15378"/>
        <dbReference type="ChEBI" id="CHEBI:29999"/>
        <dbReference type="ChEBI" id="CHEBI:30616"/>
        <dbReference type="ChEBI" id="CHEBI:83421"/>
        <dbReference type="ChEBI" id="CHEBI:456216"/>
        <dbReference type="EC" id="2.7.11.1"/>
    </reaction>
</comment>
<dbReference type="InParanoid" id="A0A0H2RMQ8"/>
<keyword evidence="3" id="KW-0808">Transferase</keyword>
<evidence type="ECO:0000256" key="10">
    <source>
        <dbReference type="RuleBase" id="RU000304"/>
    </source>
</evidence>
<keyword evidence="6 9" id="KW-0067">ATP-binding</keyword>
<dbReference type="OrthoDB" id="539158at2759"/>
<dbReference type="InterPro" id="IPR000719">
    <property type="entry name" value="Prot_kinase_dom"/>
</dbReference>
<evidence type="ECO:0000256" key="8">
    <source>
        <dbReference type="ARBA" id="ARBA00048679"/>
    </source>
</evidence>
<dbReference type="GO" id="GO:0035861">
    <property type="term" value="C:site of double-strand break"/>
    <property type="evidence" value="ECO:0007669"/>
    <property type="project" value="TreeGrafter"/>
</dbReference>
<comment type="similarity">
    <text evidence="10">Belongs to the protein kinase superfamily.</text>
</comment>
<evidence type="ECO:0000313" key="12">
    <source>
        <dbReference type="EMBL" id="KLO12887.1"/>
    </source>
</evidence>
<evidence type="ECO:0000256" key="7">
    <source>
        <dbReference type="ARBA" id="ARBA00047899"/>
    </source>
</evidence>
<name>A0A0H2RMQ8_9AGAM</name>
<evidence type="ECO:0000313" key="13">
    <source>
        <dbReference type="Proteomes" id="UP000053477"/>
    </source>
</evidence>
<dbReference type="FunCoup" id="A0A0H2RMQ8">
    <property type="interactions" value="434"/>
</dbReference>
<dbReference type="PROSITE" id="PS50011">
    <property type="entry name" value="PROTEIN_KINASE_DOM"/>
    <property type="match status" value="1"/>
</dbReference>
<comment type="catalytic activity">
    <reaction evidence="7">
        <text>L-threonyl-[protein] + ATP = O-phospho-L-threonyl-[protein] + ADP + H(+)</text>
        <dbReference type="Rhea" id="RHEA:46608"/>
        <dbReference type="Rhea" id="RHEA-COMP:11060"/>
        <dbReference type="Rhea" id="RHEA-COMP:11605"/>
        <dbReference type="ChEBI" id="CHEBI:15378"/>
        <dbReference type="ChEBI" id="CHEBI:30013"/>
        <dbReference type="ChEBI" id="CHEBI:30616"/>
        <dbReference type="ChEBI" id="CHEBI:61977"/>
        <dbReference type="ChEBI" id="CHEBI:456216"/>
        <dbReference type="EC" id="2.7.11.1"/>
    </reaction>
</comment>
<dbReference type="PROSITE" id="PS00107">
    <property type="entry name" value="PROTEIN_KINASE_ATP"/>
    <property type="match status" value="1"/>
</dbReference>
<dbReference type="InterPro" id="IPR011009">
    <property type="entry name" value="Kinase-like_dom_sf"/>
</dbReference>
<dbReference type="PANTHER" id="PTHR43895">
    <property type="entry name" value="CALCIUM/CALMODULIN-DEPENDENT PROTEIN KINASE KINASE-RELATED"/>
    <property type="match status" value="1"/>
</dbReference>
<evidence type="ECO:0000256" key="1">
    <source>
        <dbReference type="ARBA" id="ARBA00012513"/>
    </source>
</evidence>
<evidence type="ECO:0000256" key="3">
    <source>
        <dbReference type="ARBA" id="ARBA00022679"/>
    </source>
</evidence>
<sequence length="466" mass="52194">MATLKHPKVVGYQLIERIGGGGFSTVYKAVNFESHRVAACKVIALSADTLASDRKMLDKEIRVHSAMKHVNVLEFLNAVIVEPDGKTKYFPGIYMLLELASGGDLFDKIAPDVGVDEDISQFYFNQTIAGLKYIHEQGVCHRDLKPENLLLDVAGRLKISDFGLCSVFRHKESGKTRLLTERCGSLPYVAPELNSTNPYQAEPVDIWGVGVILFTLLAGNTPWDEPSANSPEFRRYVNGQIFAEAPWNRISAEAMSLITGMLNVDPNARFTIPDIMSHPWCMRPSQVAQDSGAVLAQKLTQSLHINGDINVIDPHSQINMPQQDDDGDIVMSSTLQSQFTQSLLLFSQTQSGQRYTPHLTRFYSSLPPADLMRLLHDALQALGVKCKAAEPNPQSDSNSPLRLRAGGFDRRKEMFKGWVEVEDFVYRGQEGSFCVMQRDQGNPISWRQLWKALIKYQTVEPHVLRR</sequence>
<dbReference type="SUPFAM" id="SSF56112">
    <property type="entry name" value="Protein kinase-like (PK-like)"/>
    <property type="match status" value="1"/>
</dbReference>
<dbReference type="InterPro" id="IPR008271">
    <property type="entry name" value="Ser/Thr_kinase_AS"/>
</dbReference>
<dbReference type="GO" id="GO:0007095">
    <property type="term" value="P:mitotic G2 DNA damage checkpoint signaling"/>
    <property type="evidence" value="ECO:0007669"/>
    <property type="project" value="TreeGrafter"/>
</dbReference>
<feature type="binding site" evidence="9">
    <location>
        <position position="41"/>
    </location>
    <ligand>
        <name>ATP</name>
        <dbReference type="ChEBI" id="CHEBI:30616"/>
    </ligand>
</feature>
<keyword evidence="2 10" id="KW-0723">Serine/threonine-protein kinase</keyword>
<reference evidence="12 13" key="1">
    <citation type="submission" date="2015-04" db="EMBL/GenBank/DDBJ databases">
        <title>Complete genome sequence of Schizopora paradoxa KUC8140, a cosmopolitan wood degrader in East Asia.</title>
        <authorList>
            <consortium name="DOE Joint Genome Institute"/>
            <person name="Min B."/>
            <person name="Park H."/>
            <person name="Jang Y."/>
            <person name="Kim J.-J."/>
            <person name="Kim K.H."/>
            <person name="Pangilinan J."/>
            <person name="Lipzen A."/>
            <person name="Riley R."/>
            <person name="Grigoriev I.V."/>
            <person name="Spatafora J.W."/>
            <person name="Choi I.-G."/>
        </authorList>
    </citation>
    <scope>NUCLEOTIDE SEQUENCE [LARGE SCALE GENOMIC DNA]</scope>
    <source>
        <strain evidence="12 13">KUC8140</strain>
    </source>
</reference>
<keyword evidence="4 9" id="KW-0547">Nucleotide-binding</keyword>
<evidence type="ECO:0000256" key="6">
    <source>
        <dbReference type="ARBA" id="ARBA00022840"/>
    </source>
</evidence>
<dbReference type="SMART" id="SM00220">
    <property type="entry name" value="S_TKc"/>
    <property type="match status" value="1"/>
</dbReference>